<dbReference type="Gene3D" id="3.40.50.410">
    <property type="entry name" value="von Willebrand factor, type A domain"/>
    <property type="match status" value="1"/>
</dbReference>
<dbReference type="SUPFAM" id="SSF53300">
    <property type="entry name" value="vWA-like"/>
    <property type="match status" value="1"/>
</dbReference>
<sequence>MINVNYQNSSMNPQEKRKLETVVILDISGSMKNAVKDIITKILPSFFKKLDYDENDEIHLITFNDNAEHYKMKVKDLKNSKIISNGWTKMLRAVEKFKLLLQEFNKTEIDAVRLLTISDEQIQDKNETLSATNELKKLSEGFSILINSQAIRWGEYADTDALCSLLVLGSIKNLPFIETKIKNYADNFEQIIKNWTRPIKNDQLTTFRWLEKSVFLMVRIQFG</sequence>
<dbReference type="GO" id="GO:0032991">
    <property type="term" value="C:protein-containing complex"/>
    <property type="evidence" value="ECO:0007669"/>
    <property type="project" value="UniProtKB-ARBA"/>
</dbReference>
<dbReference type="OrthoDB" id="10670598at2759"/>
<accession>A0A9J6BDU6</accession>
<organism evidence="1 2">
    <name type="scientific">Polypedilum vanderplanki</name>
    <name type="common">Sleeping chironomid midge</name>
    <dbReference type="NCBI Taxonomy" id="319348"/>
    <lineage>
        <taxon>Eukaryota</taxon>
        <taxon>Metazoa</taxon>
        <taxon>Ecdysozoa</taxon>
        <taxon>Arthropoda</taxon>
        <taxon>Hexapoda</taxon>
        <taxon>Insecta</taxon>
        <taxon>Pterygota</taxon>
        <taxon>Neoptera</taxon>
        <taxon>Endopterygota</taxon>
        <taxon>Diptera</taxon>
        <taxon>Nematocera</taxon>
        <taxon>Chironomoidea</taxon>
        <taxon>Chironomidae</taxon>
        <taxon>Chironominae</taxon>
        <taxon>Polypedilum</taxon>
        <taxon>Polypedilum</taxon>
    </lineage>
</organism>
<gene>
    <name evidence="1" type="ORF">PVAND_016005</name>
</gene>
<proteinExistence type="predicted"/>
<dbReference type="InterPro" id="IPR036465">
    <property type="entry name" value="vWFA_dom_sf"/>
</dbReference>
<evidence type="ECO:0000313" key="2">
    <source>
        <dbReference type="Proteomes" id="UP001107558"/>
    </source>
</evidence>
<dbReference type="AlphaFoldDB" id="A0A9J6BDU6"/>
<keyword evidence="2" id="KW-1185">Reference proteome</keyword>
<evidence type="ECO:0000313" key="1">
    <source>
        <dbReference type="EMBL" id="KAG5668049.1"/>
    </source>
</evidence>
<evidence type="ECO:0008006" key="3">
    <source>
        <dbReference type="Google" id="ProtNLM"/>
    </source>
</evidence>
<dbReference type="Proteomes" id="UP001107558">
    <property type="component" value="Chromosome 4"/>
</dbReference>
<name>A0A9J6BDU6_POLVA</name>
<protein>
    <recommendedName>
        <fullName evidence="3">VWFA domain-containing protein</fullName>
    </recommendedName>
</protein>
<reference evidence="1" key="1">
    <citation type="submission" date="2021-03" db="EMBL/GenBank/DDBJ databases">
        <title>Chromosome level genome of the anhydrobiotic midge Polypedilum vanderplanki.</title>
        <authorList>
            <person name="Yoshida Y."/>
            <person name="Kikawada T."/>
            <person name="Gusev O."/>
        </authorList>
    </citation>
    <scope>NUCLEOTIDE SEQUENCE</scope>
    <source>
        <strain evidence="1">NIAS01</strain>
        <tissue evidence="1">Whole body or cell culture</tissue>
    </source>
</reference>
<comment type="caution">
    <text evidence="1">The sequence shown here is derived from an EMBL/GenBank/DDBJ whole genome shotgun (WGS) entry which is preliminary data.</text>
</comment>
<dbReference type="EMBL" id="JADBJN010000004">
    <property type="protein sequence ID" value="KAG5668049.1"/>
    <property type="molecule type" value="Genomic_DNA"/>
</dbReference>